<evidence type="ECO:0000313" key="1">
    <source>
        <dbReference type="EMBL" id="VVC03537.1"/>
    </source>
</evidence>
<dbReference type="CDD" id="cd06223">
    <property type="entry name" value="PRTases_typeI"/>
    <property type="match status" value="1"/>
</dbReference>
<evidence type="ECO:0008006" key="3">
    <source>
        <dbReference type="Google" id="ProtNLM"/>
    </source>
</evidence>
<dbReference type="EMBL" id="CABMJJ010000007">
    <property type="protein sequence ID" value="VVC03537.1"/>
    <property type="molecule type" value="Genomic_DNA"/>
</dbReference>
<name>A0A5E4LRQ0_9ARCH</name>
<dbReference type="InterPro" id="IPR029057">
    <property type="entry name" value="PRTase-like"/>
</dbReference>
<protein>
    <recommendedName>
        <fullName evidence="3">Phosphoribosyltransferase domain-containing protein</fullName>
    </recommendedName>
</protein>
<sequence length="279" mass="31389">MQLELLKQKAVEQVGRLRGTPFKDRIQDYKSTIKFLDRINPNSPLALDFALRKYEILLRDISATLELVAIYDMLSKSSTTMRIGDQTKTLLFDLTELVVRTEAMEYVRSHGHGKLFVPHKISGSFTNAGAIVRSGEIDIGLSVEPEGCAYAYFFEAHGLPVLHVFADFDDHGGIDYRETEDLTRLSGRRVLLIEDDVRTGKTLKAVLAHIEHFGILELQLFLGNLDQFQNINAVPTRIAKVHSNNGQSSIGEQGLADDEFVAFFSGLCDRYQVFRNPPK</sequence>
<reference evidence="1 2" key="1">
    <citation type="submission" date="2019-08" db="EMBL/GenBank/DDBJ databases">
        <authorList>
            <person name="Vazquez-Campos X."/>
        </authorList>
    </citation>
    <scope>NUCLEOTIDE SEQUENCE [LARGE SCALE GENOMIC DNA]</scope>
    <source>
        <strain evidence="1">LFW-283_2</strain>
    </source>
</reference>
<dbReference type="SUPFAM" id="SSF53271">
    <property type="entry name" value="PRTase-like"/>
    <property type="match status" value="1"/>
</dbReference>
<proteinExistence type="predicted"/>
<evidence type="ECO:0000313" key="2">
    <source>
        <dbReference type="Proteomes" id="UP000789941"/>
    </source>
</evidence>
<dbReference type="InterPro" id="IPR000836">
    <property type="entry name" value="PRTase_dom"/>
</dbReference>
<organism evidence="1 2">
    <name type="scientific">Candidatus Bilamarchaeum dharawalense</name>
    <dbReference type="NCBI Taxonomy" id="2885759"/>
    <lineage>
        <taxon>Archaea</taxon>
        <taxon>Candidatus Micrarchaeota</taxon>
        <taxon>Candidatus Micrarchaeia</taxon>
        <taxon>Candidatus Anstonellales</taxon>
        <taxon>Candidatus Bilamarchaeaceae</taxon>
        <taxon>Candidatus Bilamarchaeum</taxon>
    </lineage>
</organism>
<gene>
    <name evidence="1" type="ORF">LFW2832_00426</name>
</gene>
<dbReference type="Gene3D" id="3.40.50.2020">
    <property type="match status" value="1"/>
</dbReference>
<dbReference type="Proteomes" id="UP000789941">
    <property type="component" value="Unassembled WGS sequence"/>
</dbReference>
<dbReference type="AlphaFoldDB" id="A0A5E4LRQ0"/>
<accession>A0A5E4LRQ0</accession>
<comment type="caution">
    <text evidence="1">The sequence shown here is derived from an EMBL/GenBank/DDBJ whole genome shotgun (WGS) entry which is preliminary data.</text>
</comment>